<evidence type="ECO:0000313" key="4">
    <source>
        <dbReference type="EMBL" id="PJJ59785.1"/>
    </source>
</evidence>
<sequence>MRVLYDHQVFTVQQVGGVSRYYRALLDHAAPTLQSEVALALSNNLYLQDGQHSRHLRFFPNLDFRGRFSFMWRLNARLCRRTLRQGHYDVFHPTLNDNDYFLDDLPADKPLVITIHDMIAAMHPEQFPWVDQTALPRLAARAAHIITVSEHTRADVLRLLPVAPERVSVIHHGFTPTAPTTPRLAPGYLLNVGTRAGYKNFDCVLLALAELVRTPATAALRLVCAGGGPATAAELELIEQLDLSGRVHFTGTITESELAGLYRHAAAFVFASHYEGFGFPILEAFGQQCPVVLSNASCFPEIAQDAALYFDPHQPSDLAVQIELLLRDAALRTQLIELGSQRLRDFTWARTAARTHEVYRAACRQEQPVLI</sequence>
<evidence type="ECO:0000256" key="1">
    <source>
        <dbReference type="ARBA" id="ARBA00022679"/>
    </source>
</evidence>
<gene>
    <name evidence="4" type="ORF">CLV45_1207</name>
</gene>
<dbReference type="Gene3D" id="3.40.50.2000">
    <property type="entry name" value="Glycogen Phosphorylase B"/>
    <property type="match status" value="2"/>
</dbReference>
<accession>A0A2M9BP97</accession>
<dbReference type="PANTHER" id="PTHR46401:SF2">
    <property type="entry name" value="GLYCOSYLTRANSFERASE WBBK-RELATED"/>
    <property type="match status" value="1"/>
</dbReference>
<feature type="domain" description="Glycosyl transferase family 1" evidence="2">
    <location>
        <begin position="187"/>
        <end position="339"/>
    </location>
</feature>
<dbReference type="Pfam" id="PF13439">
    <property type="entry name" value="Glyco_transf_4"/>
    <property type="match status" value="1"/>
</dbReference>
<evidence type="ECO:0000259" key="3">
    <source>
        <dbReference type="Pfam" id="PF13439"/>
    </source>
</evidence>
<dbReference type="SUPFAM" id="SSF53756">
    <property type="entry name" value="UDP-Glycosyltransferase/glycogen phosphorylase"/>
    <property type="match status" value="1"/>
</dbReference>
<dbReference type="AlphaFoldDB" id="A0A2M9BP97"/>
<dbReference type="GO" id="GO:0016757">
    <property type="term" value="F:glycosyltransferase activity"/>
    <property type="evidence" value="ECO:0007669"/>
    <property type="project" value="InterPro"/>
</dbReference>
<evidence type="ECO:0000259" key="2">
    <source>
        <dbReference type="Pfam" id="PF00534"/>
    </source>
</evidence>
<dbReference type="CDD" id="cd03809">
    <property type="entry name" value="GT4_MtfB-like"/>
    <property type="match status" value="1"/>
</dbReference>
<dbReference type="Proteomes" id="UP000228535">
    <property type="component" value="Unassembled WGS sequence"/>
</dbReference>
<evidence type="ECO:0000313" key="5">
    <source>
        <dbReference type="Proteomes" id="UP000228535"/>
    </source>
</evidence>
<proteinExistence type="predicted"/>
<dbReference type="OrthoDB" id="9811239at2"/>
<keyword evidence="1 4" id="KW-0808">Transferase</keyword>
<dbReference type="Pfam" id="PF00534">
    <property type="entry name" value="Glycos_transf_1"/>
    <property type="match status" value="1"/>
</dbReference>
<feature type="domain" description="Glycosyltransferase subfamily 4-like N-terminal" evidence="3">
    <location>
        <begin position="15"/>
        <end position="174"/>
    </location>
</feature>
<comment type="caution">
    <text evidence="4">The sequence shown here is derived from an EMBL/GenBank/DDBJ whole genome shotgun (WGS) entry which is preliminary data.</text>
</comment>
<protein>
    <submittedName>
        <fullName evidence="4">Glycosyltransferase involved in cell wall biosynthesis</fullName>
    </submittedName>
</protein>
<dbReference type="InterPro" id="IPR001296">
    <property type="entry name" value="Glyco_trans_1"/>
</dbReference>
<dbReference type="PANTHER" id="PTHR46401">
    <property type="entry name" value="GLYCOSYLTRANSFERASE WBBK-RELATED"/>
    <property type="match status" value="1"/>
</dbReference>
<dbReference type="EMBL" id="PGFA01000001">
    <property type="protein sequence ID" value="PJJ59785.1"/>
    <property type="molecule type" value="Genomic_DNA"/>
</dbReference>
<organism evidence="4 5">
    <name type="scientific">Hymenobacter chitinivorans DSM 11115</name>
    <dbReference type="NCBI Taxonomy" id="1121954"/>
    <lineage>
        <taxon>Bacteria</taxon>
        <taxon>Pseudomonadati</taxon>
        <taxon>Bacteroidota</taxon>
        <taxon>Cytophagia</taxon>
        <taxon>Cytophagales</taxon>
        <taxon>Hymenobacteraceae</taxon>
        <taxon>Hymenobacter</taxon>
    </lineage>
</organism>
<keyword evidence="5" id="KW-1185">Reference proteome</keyword>
<dbReference type="InterPro" id="IPR028098">
    <property type="entry name" value="Glyco_trans_4-like_N"/>
</dbReference>
<name>A0A2M9BP97_9BACT</name>
<reference evidence="4 5" key="1">
    <citation type="submission" date="2017-11" db="EMBL/GenBank/DDBJ databases">
        <title>Genomic Encyclopedia of Archaeal and Bacterial Type Strains, Phase II (KMG-II): From Individual Species to Whole Genera.</title>
        <authorList>
            <person name="Goeker M."/>
        </authorList>
    </citation>
    <scope>NUCLEOTIDE SEQUENCE [LARGE SCALE GENOMIC DNA]</scope>
    <source>
        <strain evidence="4 5">DSM 11115</strain>
    </source>
</reference>
<dbReference type="GO" id="GO:0009103">
    <property type="term" value="P:lipopolysaccharide biosynthetic process"/>
    <property type="evidence" value="ECO:0007669"/>
    <property type="project" value="TreeGrafter"/>
</dbReference>